<dbReference type="KEGG" id="fwa:DCMF_23650"/>
<dbReference type="EMBL" id="CP017634">
    <property type="protein sequence ID" value="ATW27347.1"/>
    <property type="molecule type" value="Genomic_DNA"/>
</dbReference>
<gene>
    <name evidence="7" type="ORF">DCMF_23650</name>
</gene>
<keyword evidence="5 6" id="KW-0472">Membrane</keyword>
<evidence type="ECO:0000256" key="3">
    <source>
        <dbReference type="ARBA" id="ARBA00022692"/>
    </source>
</evidence>
<evidence type="ECO:0000313" key="7">
    <source>
        <dbReference type="EMBL" id="ATW27347.1"/>
    </source>
</evidence>
<dbReference type="GO" id="GO:0005886">
    <property type="term" value="C:plasma membrane"/>
    <property type="evidence" value="ECO:0007669"/>
    <property type="project" value="UniProtKB-SubCell"/>
</dbReference>
<comment type="subcellular location">
    <subcellularLocation>
        <location evidence="6">Cell membrane</location>
        <topology evidence="6">Multi-pass membrane protein</topology>
    </subcellularLocation>
    <subcellularLocation>
        <location evidence="1">Membrane</location>
        <topology evidence="1">Multi-pass membrane protein</topology>
    </subcellularLocation>
</comment>
<keyword evidence="4 6" id="KW-1133">Transmembrane helix</keyword>
<keyword evidence="8" id="KW-1185">Reference proteome</keyword>
<name>A0A3G1KY80_FORW1</name>
<comment type="similarity">
    <text evidence="2 6">Belongs to the 4-toluene sulfonate uptake permease (TSUP) (TC 2.A.102) family.</text>
</comment>
<evidence type="ECO:0000256" key="6">
    <source>
        <dbReference type="RuleBase" id="RU363041"/>
    </source>
</evidence>
<feature type="transmembrane region" description="Helical" evidence="6">
    <location>
        <begin position="100"/>
        <end position="117"/>
    </location>
</feature>
<evidence type="ECO:0000313" key="8">
    <source>
        <dbReference type="Proteomes" id="UP000323521"/>
    </source>
</evidence>
<proteinExistence type="inferred from homology"/>
<accession>A0A3G1KY80</accession>
<dbReference type="AlphaFoldDB" id="A0A3G1KY80"/>
<evidence type="ECO:0000256" key="1">
    <source>
        <dbReference type="ARBA" id="ARBA00004141"/>
    </source>
</evidence>
<feature type="transmembrane region" description="Helical" evidence="6">
    <location>
        <begin position="44"/>
        <end position="62"/>
    </location>
</feature>
<dbReference type="InterPro" id="IPR002781">
    <property type="entry name" value="TM_pro_TauE-like"/>
</dbReference>
<dbReference type="Proteomes" id="UP000323521">
    <property type="component" value="Chromosome"/>
</dbReference>
<keyword evidence="3 6" id="KW-0812">Transmembrane</keyword>
<evidence type="ECO:0000256" key="5">
    <source>
        <dbReference type="ARBA" id="ARBA00023136"/>
    </source>
</evidence>
<feature type="transmembrane region" description="Helical" evidence="6">
    <location>
        <begin position="6"/>
        <end position="32"/>
    </location>
</feature>
<dbReference type="Pfam" id="PF01925">
    <property type="entry name" value="TauE"/>
    <property type="match status" value="1"/>
</dbReference>
<protein>
    <recommendedName>
        <fullName evidence="6">Probable membrane transporter protein</fullName>
    </recommendedName>
</protein>
<organism evidence="7 8">
    <name type="scientific">Formimonas warabiya</name>
    <dbReference type="NCBI Taxonomy" id="1761012"/>
    <lineage>
        <taxon>Bacteria</taxon>
        <taxon>Bacillati</taxon>
        <taxon>Bacillota</taxon>
        <taxon>Clostridia</taxon>
        <taxon>Eubacteriales</taxon>
        <taxon>Peptococcaceae</taxon>
        <taxon>Candidatus Formimonas</taxon>
    </lineage>
</organism>
<sequence length="119" mass="12701">MKMHIVLVISLGLLAGILSSLLGVGGGIILVPGMMYLLKIPIKTAIGTSLAIILPTAIIGVYRHGLNGNVNWKVTLLISLGTVTGAYLGVWLNEVLSVETLRKIFVVLLIVMAIKIWRG</sequence>
<dbReference type="PANTHER" id="PTHR43701:SF2">
    <property type="entry name" value="MEMBRANE TRANSPORTER PROTEIN YJNA-RELATED"/>
    <property type="match status" value="1"/>
</dbReference>
<evidence type="ECO:0000256" key="2">
    <source>
        <dbReference type="ARBA" id="ARBA00009142"/>
    </source>
</evidence>
<feature type="transmembrane region" description="Helical" evidence="6">
    <location>
        <begin position="74"/>
        <end position="93"/>
    </location>
</feature>
<keyword evidence="6" id="KW-1003">Cell membrane</keyword>
<dbReference type="PANTHER" id="PTHR43701">
    <property type="entry name" value="MEMBRANE TRANSPORTER PROTEIN MJ0441-RELATED"/>
    <property type="match status" value="1"/>
</dbReference>
<evidence type="ECO:0000256" key="4">
    <source>
        <dbReference type="ARBA" id="ARBA00022989"/>
    </source>
</evidence>
<dbReference type="OrthoDB" id="25340at2"/>
<reference evidence="7 8" key="1">
    <citation type="submission" date="2016-10" db="EMBL/GenBank/DDBJ databases">
        <title>Complete Genome Sequence of Peptococcaceae strain DCMF.</title>
        <authorList>
            <person name="Edwards R.J."/>
            <person name="Holland S.I."/>
            <person name="Deshpande N.P."/>
            <person name="Wong Y.K."/>
            <person name="Ertan H."/>
            <person name="Manefield M."/>
            <person name="Russell T.L."/>
            <person name="Lee M.J."/>
        </authorList>
    </citation>
    <scope>NUCLEOTIDE SEQUENCE [LARGE SCALE GENOMIC DNA]</scope>
    <source>
        <strain evidence="7 8">DCMF</strain>
    </source>
</reference>
<dbReference type="InterPro" id="IPR051598">
    <property type="entry name" value="TSUP/Inactive_protease-like"/>
</dbReference>